<dbReference type="KEGG" id="goq:ACH46_09200"/>
<evidence type="ECO:0008006" key="3">
    <source>
        <dbReference type="Google" id="ProtNLM"/>
    </source>
</evidence>
<name>A0A0N9NGX3_9ACTN</name>
<gene>
    <name evidence="1" type="ORF">ACH46_09200</name>
</gene>
<dbReference type="RefSeq" id="WP_062392636.1">
    <property type="nucleotide sequence ID" value="NZ_CP011853.1"/>
</dbReference>
<dbReference type="EMBL" id="CP011853">
    <property type="protein sequence ID" value="ALG84640.1"/>
    <property type="molecule type" value="Genomic_DNA"/>
</dbReference>
<reference evidence="2" key="1">
    <citation type="submission" date="2015-06" db="EMBL/GenBank/DDBJ databases">
        <title>Complete genome sequence and metabolic analysis of phthalate degradation pathway in Gordonia sp. QH-11.</title>
        <authorList>
            <person name="Jin D."/>
            <person name="Kong X."/>
            <person name="Bai Z."/>
        </authorList>
    </citation>
    <scope>NUCLEOTIDE SEQUENCE [LARGE SCALE GENOMIC DNA]</scope>
    <source>
        <strain evidence="2">QH-11</strain>
    </source>
</reference>
<reference evidence="1 2" key="2">
    <citation type="journal article" date="2017" name="Int. J. Syst. Evol. Microbiol.">
        <title>Gordonia phthalatica sp. nov., a di-n-butyl phthalate-degrading bacterium isolated from activated sludge.</title>
        <authorList>
            <person name="Jin D."/>
            <person name="Kong X."/>
            <person name="Jia M."/>
            <person name="Yu X."/>
            <person name="Wang X."/>
            <person name="Zhuang X."/>
            <person name="Deng Y."/>
            <person name="Bai Z."/>
        </authorList>
    </citation>
    <scope>NUCLEOTIDE SEQUENCE [LARGE SCALE GENOMIC DNA]</scope>
    <source>
        <strain evidence="1 2">QH-11</strain>
    </source>
</reference>
<dbReference type="PATRIC" id="fig|1136941.3.peg.1876"/>
<dbReference type="Proteomes" id="UP000063789">
    <property type="component" value="Chromosome"/>
</dbReference>
<dbReference type="InterPro" id="IPR025447">
    <property type="entry name" value="DUF4192"/>
</dbReference>
<dbReference type="AlphaFoldDB" id="A0A0N9NGX3"/>
<protein>
    <recommendedName>
        <fullName evidence="3">DUF4192 domain-containing protein</fullName>
    </recommendedName>
</protein>
<dbReference type="STRING" id="1136941.ACH46_09200"/>
<keyword evidence="2" id="KW-1185">Reference proteome</keyword>
<proteinExistence type="predicted"/>
<organism evidence="1 2">
    <name type="scientific">Gordonia phthalatica</name>
    <dbReference type="NCBI Taxonomy" id="1136941"/>
    <lineage>
        <taxon>Bacteria</taxon>
        <taxon>Bacillati</taxon>
        <taxon>Actinomycetota</taxon>
        <taxon>Actinomycetes</taxon>
        <taxon>Mycobacteriales</taxon>
        <taxon>Gordoniaceae</taxon>
        <taxon>Gordonia</taxon>
    </lineage>
</organism>
<evidence type="ECO:0000313" key="1">
    <source>
        <dbReference type="EMBL" id="ALG84640.1"/>
    </source>
</evidence>
<accession>A0A0N9NGX3</accession>
<sequence length="370" mass="39253">MTNSLSIPAGGHTRGPRDPDTLLAAVPGLLGFVPERSIVLLVFRDDRAVAATMRHDLELTRAGLPTSGMKQLFERLGSLAATYDAVGTVAVIIDDRFPADDPRHAKTAAAVNRAFTQAGGLSAAFAMTEATVDARWHTVWRPTGKRTPPPPFVGDVLDTGALSDPNTSPTALERAVSSGRRILARRSEMETLLTAEPHCAEPGCTGASPQPYVHSPDAADARGLRLTLAVVDRFAVGDTELTCQELNDIAAALVSVHVRDALLGLSLTGIRPAVEDLWRMLTRRLRGPARAAAATLLGHLHYMAGEGAYAGVAFRVAHEADPDYNLANLLDTALINGMRPRDLGGLAELAYDVSRRLGAQLPPAVYEAAG</sequence>
<evidence type="ECO:0000313" key="2">
    <source>
        <dbReference type="Proteomes" id="UP000063789"/>
    </source>
</evidence>
<dbReference type="Pfam" id="PF13830">
    <property type="entry name" value="DUF4192"/>
    <property type="match status" value="1"/>
</dbReference>
<dbReference type="OrthoDB" id="3264463at2"/>